<gene>
    <name evidence="2" type="ORF">AC812_16515</name>
</gene>
<comment type="caution">
    <text evidence="2">The sequence shown here is derived from an EMBL/GenBank/DDBJ whole genome shotgun (WGS) entry which is preliminary data.</text>
</comment>
<dbReference type="Proteomes" id="UP000050514">
    <property type="component" value="Unassembled WGS sequence"/>
</dbReference>
<dbReference type="GO" id="GO:0006310">
    <property type="term" value="P:DNA recombination"/>
    <property type="evidence" value="ECO:0007669"/>
    <property type="project" value="UniProtKB-ARBA"/>
</dbReference>
<name>A0A0P6WXC0_9CHLR</name>
<sequence>MSTLSNIFTLTGLTLDEAIQQLDQELPAGAYKAVPGAVDLTDIDPNWMRKTLNHVFGLCGYGWGYEYDPANLEYRYESRTNARGNEYGVWSAVLTHLKFWYRLQNDTASVTHVCSIHASGASENANIAYAMKGAITNALGNAVSNIGFQESVYLGLRSHKDFAPNGNGKVTPQPAPKPTLAPAVASAEPAETPAPVAELADPGQTVIHFGKMKDKTIAEVWKSGPAGQGWVRWAANTDGKGYDPQGKPEGIHLQRMARAFLSLQSAYAG</sequence>
<protein>
    <submittedName>
        <fullName evidence="2">Uncharacterized protein</fullName>
    </submittedName>
</protein>
<dbReference type="OrthoDB" id="148742at2"/>
<dbReference type="STRING" id="360411.AC812_16515"/>
<keyword evidence="3" id="KW-1185">Reference proteome</keyword>
<dbReference type="RefSeq" id="WP_061919053.1">
    <property type="nucleotide sequence ID" value="NZ_DF967971.1"/>
</dbReference>
<dbReference type="AlphaFoldDB" id="A0A0P6WXC0"/>
<feature type="region of interest" description="Disordered" evidence="1">
    <location>
        <begin position="164"/>
        <end position="183"/>
    </location>
</feature>
<accession>A0A0P6WXC0</accession>
<proteinExistence type="predicted"/>
<evidence type="ECO:0000313" key="3">
    <source>
        <dbReference type="Proteomes" id="UP000050514"/>
    </source>
</evidence>
<organism evidence="2 3">
    <name type="scientific">Bellilinea caldifistulae</name>
    <dbReference type="NCBI Taxonomy" id="360411"/>
    <lineage>
        <taxon>Bacteria</taxon>
        <taxon>Bacillati</taxon>
        <taxon>Chloroflexota</taxon>
        <taxon>Anaerolineae</taxon>
        <taxon>Anaerolineales</taxon>
        <taxon>Anaerolineaceae</taxon>
        <taxon>Bellilinea</taxon>
    </lineage>
</organism>
<dbReference type="Gene3D" id="3.30.390.80">
    <property type="entry name" value="DNA repair protein Rad52/59/22"/>
    <property type="match status" value="1"/>
</dbReference>
<evidence type="ECO:0000256" key="1">
    <source>
        <dbReference type="SAM" id="MobiDB-lite"/>
    </source>
</evidence>
<dbReference type="GO" id="GO:0006302">
    <property type="term" value="P:double-strand break repair"/>
    <property type="evidence" value="ECO:0007669"/>
    <property type="project" value="UniProtKB-ARBA"/>
</dbReference>
<dbReference type="EMBL" id="LGHJ01000028">
    <property type="protein sequence ID" value="KPL70928.1"/>
    <property type="molecule type" value="Genomic_DNA"/>
</dbReference>
<dbReference type="InterPro" id="IPR042525">
    <property type="entry name" value="Rad52_Rad59_Rad22_sf"/>
</dbReference>
<reference evidence="2 3" key="1">
    <citation type="submission" date="2015-07" db="EMBL/GenBank/DDBJ databases">
        <title>Draft genome of Bellilinea caldifistulae DSM 17877.</title>
        <authorList>
            <person name="Hemp J."/>
            <person name="Ward L.M."/>
            <person name="Pace L.A."/>
            <person name="Fischer W.W."/>
        </authorList>
    </citation>
    <scope>NUCLEOTIDE SEQUENCE [LARGE SCALE GENOMIC DNA]</scope>
    <source>
        <strain evidence="2 3">GOMI-1</strain>
    </source>
</reference>
<evidence type="ECO:0000313" key="2">
    <source>
        <dbReference type="EMBL" id="KPL70928.1"/>
    </source>
</evidence>